<sequence>MKKITLFTLLLTLIISCSKDKSESISRVKKEELNMATNDLSFDKLKNTRWIIGENGLNGETPDTIIFDKPNKLTYISTDTGKEILDYSIEKDTITYISYSSEANLETDDEINCEQKNKLLFLDTKLKYIYFEQKCSNTPNSEKINMEGQNAYFRKIK</sequence>
<dbReference type="RefSeq" id="WP_026991104.1">
    <property type="nucleotide sequence ID" value="NZ_AUGP01000025.1"/>
</dbReference>
<dbReference type="PROSITE" id="PS51257">
    <property type="entry name" value="PROKAR_LIPOPROTEIN"/>
    <property type="match status" value="1"/>
</dbReference>
<evidence type="ECO:0008006" key="3">
    <source>
        <dbReference type="Google" id="ProtNLM"/>
    </source>
</evidence>
<dbReference type="Proteomes" id="UP000030111">
    <property type="component" value="Unassembled WGS sequence"/>
</dbReference>
<protein>
    <recommendedName>
        <fullName evidence="3">Lipoprotein</fullName>
    </recommendedName>
</protein>
<evidence type="ECO:0000313" key="2">
    <source>
        <dbReference type="Proteomes" id="UP000030111"/>
    </source>
</evidence>
<proteinExistence type="predicted"/>
<comment type="caution">
    <text evidence="1">The sequence shown here is derived from an EMBL/GenBank/DDBJ whole genome shotgun (WGS) entry which is preliminary data.</text>
</comment>
<organism evidence="1 2">
    <name type="scientific">Flavobacterium subsaxonicum WB 4.1-42 = DSM 21790</name>
    <dbReference type="NCBI Taxonomy" id="1121898"/>
    <lineage>
        <taxon>Bacteria</taxon>
        <taxon>Pseudomonadati</taxon>
        <taxon>Bacteroidota</taxon>
        <taxon>Flavobacteriia</taxon>
        <taxon>Flavobacteriales</taxon>
        <taxon>Flavobacteriaceae</taxon>
        <taxon>Flavobacterium</taxon>
    </lineage>
</organism>
<evidence type="ECO:0000313" key="1">
    <source>
        <dbReference type="EMBL" id="KGO92194.1"/>
    </source>
</evidence>
<dbReference type="EMBL" id="JRLY01000011">
    <property type="protein sequence ID" value="KGO92194.1"/>
    <property type="molecule type" value="Genomic_DNA"/>
</dbReference>
<reference evidence="1 2" key="1">
    <citation type="submission" date="2013-09" db="EMBL/GenBank/DDBJ databases">
        <authorList>
            <person name="Zeng Z."/>
            <person name="Chen C."/>
        </authorList>
    </citation>
    <scope>NUCLEOTIDE SEQUENCE [LARGE SCALE GENOMIC DNA]</scope>
    <source>
        <strain evidence="1 2">WB 4.1-42</strain>
    </source>
</reference>
<gene>
    <name evidence="1" type="ORF">Q766_13610</name>
</gene>
<dbReference type="AlphaFoldDB" id="A0A0A2MIU9"/>
<name>A0A0A2MIU9_9FLAO</name>
<keyword evidence="2" id="KW-1185">Reference proteome</keyword>
<accession>A0A0A2MIU9</accession>